<feature type="coiled-coil region" evidence="4">
    <location>
        <begin position="226"/>
        <end position="345"/>
    </location>
</feature>
<organism evidence="7 8">
    <name type="scientific">Macrostomum lignano</name>
    <dbReference type="NCBI Taxonomy" id="282301"/>
    <lineage>
        <taxon>Eukaryota</taxon>
        <taxon>Metazoa</taxon>
        <taxon>Spiralia</taxon>
        <taxon>Lophotrochozoa</taxon>
        <taxon>Platyhelminthes</taxon>
        <taxon>Rhabditophora</taxon>
        <taxon>Macrostomorpha</taxon>
        <taxon>Macrostomida</taxon>
        <taxon>Macrostomidae</taxon>
        <taxon>Macrostomum</taxon>
    </lineage>
</organism>
<evidence type="ECO:0000313" key="7">
    <source>
        <dbReference type="EMBL" id="PAA75457.1"/>
    </source>
</evidence>
<dbReference type="InterPro" id="IPR036872">
    <property type="entry name" value="CH_dom_sf"/>
</dbReference>
<evidence type="ECO:0000256" key="5">
    <source>
        <dbReference type="SAM" id="MobiDB-lite"/>
    </source>
</evidence>
<dbReference type="SUPFAM" id="SSF116907">
    <property type="entry name" value="Hook domain"/>
    <property type="match status" value="1"/>
</dbReference>
<dbReference type="STRING" id="282301.A0A267FQT4"/>
<sequence>MSQKGGSLDSLLVWIESFLSDGTQLQYEDLMEKKYLFNVLQQIDPRPLWSEPIDECLDQASQLHNASILYVQLLNCYAETLNQTVLLPMLDLNAYVNYEEDRAASQLEMHRLLMLFLGIAIQCKRKDEFIAAMETLPDEIQEDIMENYRTLAQHLVRLDAAEARTGGAGLRKCCNDRLDCFKKYSEAVEEKCYLETVVLHSQAAEESKPGSSPTPPSSQQSNPADVAALDSANQRAAQLAAQLEAKTAEAVKLNEKLRRQKDKVQRLKATAAKANAGSAQGVKMGALNEEIERLKDKISKFENMEKEVYTLRQRQTEFDFYKSRVQELRTENSQLVEDRQHFEELLSSSRRKEEDVIERLVECQMRCDELAGLREADAERSRQALEAAASAGGEQAVARIRELEAEVDRLRSTGSAGAAASGGPSASDDKQERWKFLEVKKELVQTRRELAKARKQAETDAQRAKRAEAQLETATKAGADREHELVGTRQSHEEHVRELERRIHELTNQIVLLKRKGSEAMKGLREAELAEMEVMFQSVQELTSQVSRLKNNNKILRQSCDKLKSEVYKIFTIEQENERLLAENRELRKTKAADSTAQDEWELVRKKNLQLEVENKKLRRIVESLKMTLVQIDPYNKMRYHYITSL</sequence>
<name>A0A267FQT4_9PLAT</name>
<keyword evidence="8" id="KW-1185">Reference proteome</keyword>
<feature type="domain" description="HOOK N-terminal" evidence="6">
    <location>
        <begin position="8"/>
        <end position="147"/>
    </location>
</feature>
<protein>
    <recommendedName>
        <fullName evidence="6">HOOK N-terminal domain-containing protein</fullName>
    </recommendedName>
</protein>
<dbReference type="GO" id="GO:0030705">
    <property type="term" value="P:cytoskeleton-dependent intracellular transport"/>
    <property type="evidence" value="ECO:0007669"/>
    <property type="project" value="InterPro"/>
</dbReference>
<dbReference type="Proteomes" id="UP000215902">
    <property type="component" value="Unassembled WGS sequence"/>
</dbReference>
<dbReference type="GO" id="GO:0051959">
    <property type="term" value="F:dynein light intermediate chain binding"/>
    <property type="evidence" value="ECO:0007669"/>
    <property type="project" value="TreeGrafter"/>
</dbReference>
<evidence type="ECO:0000256" key="3">
    <source>
        <dbReference type="ARBA" id="ARBA00023054"/>
    </source>
</evidence>
<evidence type="ECO:0000259" key="6">
    <source>
        <dbReference type="Pfam" id="PF19047"/>
    </source>
</evidence>
<dbReference type="OrthoDB" id="6250230at2759"/>
<feature type="region of interest" description="Disordered" evidence="5">
    <location>
        <begin position="473"/>
        <end position="493"/>
    </location>
</feature>
<dbReference type="AlphaFoldDB" id="A0A267FQT4"/>
<feature type="compositionally biased region" description="Basic and acidic residues" evidence="5">
    <location>
        <begin position="478"/>
        <end position="493"/>
    </location>
</feature>
<dbReference type="GO" id="GO:0008017">
    <property type="term" value="F:microtubule binding"/>
    <property type="evidence" value="ECO:0007669"/>
    <property type="project" value="TreeGrafter"/>
</dbReference>
<dbReference type="Gene3D" id="1.10.418.10">
    <property type="entry name" value="Calponin-like domain"/>
    <property type="match status" value="1"/>
</dbReference>
<comment type="caution">
    <text evidence="7">The sequence shown here is derived from an EMBL/GenBank/DDBJ whole genome shotgun (WGS) entry which is preliminary data.</text>
</comment>
<dbReference type="CDD" id="cd22211">
    <property type="entry name" value="HkD_SF"/>
    <property type="match status" value="1"/>
</dbReference>
<dbReference type="GO" id="GO:0005813">
    <property type="term" value="C:centrosome"/>
    <property type="evidence" value="ECO:0007669"/>
    <property type="project" value="TreeGrafter"/>
</dbReference>
<comment type="subcellular location">
    <subcellularLocation>
        <location evidence="1">Cytoplasm</location>
    </subcellularLocation>
</comment>
<reference evidence="7 8" key="1">
    <citation type="submission" date="2017-06" db="EMBL/GenBank/DDBJ databases">
        <title>A platform for efficient transgenesis in Macrostomum lignano, a flatworm model organism for stem cell research.</title>
        <authorList>
            <person name="Berezikov E."/>
        </authorList>
    </citation>
    <scope>NUCLEOTIDE SEQUENCE [LARGE SCALE GENOMIC DNA]</scope>
    <source>
        <strain evidence="7">DV1</strain>
        <tissue evidence="7">Whole organism</tissue>
    </source>
</reference>
<dbReference type="GO" id="GO:0031122">
    <property type="term" value="P:cytoplasmic microtubule organization"/>
    <property type="evidence" value="ECO:0007669"/>
    <property type="project" value="TreeGrafter"/>
</dbReference>
<feature type="compositionally biased region" description="Low complexity" evidence="5">
    <location>
        <begin position="412"/>
        <end position="426"/>
    </location>
</feature>
<dbReference type="GO" id="GO:0005737">
    <property type="term" value="C:cytoplasm"/>
    <property type="evidence" value="ECO:0007669"/>
    <property type="project" value="UniProtKB-SubCell"/>
</dbReference>
<dbReference type="Pfam" id="PF19047">
    <property type="entry name" value="HOOK_N"/>
    <property type="match status" value="1"/>
</dbReference>
<evidence type="ECO:0000256" key="4">
    <source>
        <dbReference type="SAM" id="Coils"/>
    </source>
</evidence>
<proteinExistence type="predicted"/>
<accession>A0A267FQT4</accession>
<evidence type="ECO:0000256" key="2">
    <source>
        <dbReference type="ARBA" id="ARBA00022490"/>
    </source>
</evidence>
<gene>
    <name evidence="7" type="ORF">BOX15_Mlig030619g2</name>
</gene>
<feature type="region of interest" description="Disordered" evidence="5">
    <location>
        <begin position="204"/>
        <end position="225"/>
    </location>
</feature>
<evidence type="ECO:0000256" key="1">
    <source>
        <dbReference type="ARBA" id="ARBA00004496"/>
    </source>
</evidence>
<dbReference type="PANTHER" id="PTHR18947">
    <property type="entry name" value="HOOK PROTEINS"/>
    <property type="match status" value="1"/>
</dbReference>
<feature type="region of interest" description="Disordered" evidence="5">
    <location>
        <begin position="411"/>
        <end position="432"/>
    </location>
</feature>
<keyword evidence="3 4" id="KW-0175">Coiled coil</keyword>
<evidence type="ECO:0000313" key="8">
    <source>
        <dbReference type="Proteomes" id="UP000215902"/>
    </source>
</evidence>
<keyword evidence="2" id="KW-0963">Cytoplasm</keyword>
<dbReference type="EMBL" id="NIVC01000882">
    <property type="protein sequence ID" value="PAA75457.1"/>
    <property type="molecule type" value="Genomic_DNA"/>
</dbReference>
<dbReference type="PANTHER" id="PTHR18947:SF28">
    <property type="entry name" value="GIRDIN, ISOFORM A"/>
    <property type="match status" value="1"/>
</dbReference>
<dbReference type="InterPro" id="IPR043936">
    <property type="entry name" value="HOOK_N"/>
</dbReference>